<dbReference type="InterPro" id="IPR004827">
    <property type="entry name" value="bZIP"/>
</dbReference>
<dbReference type="InterPro" id="IPR027997">
    <property type="entry name" value="Largen/INSYN1"/>
</dbReference>
<keyword evidence="5" id="KW-1185">Reference proteome</keyword>
<dbReference type="PROSITE" id="PS00036">
    <property type="entry name" value="BZIP_BASIC"/>
    <property type="match status" value="1"/>
</dbReference>
<reference evidence="4 5" key="1">
    <citation type="submission" date="2024-06" db="EMBL/GenBank/DDBJ databases">
        <authorList>
            <person name="Pan Q."/>
            <person name="Wen M."/>
            <person name="Jouanno E."/>
            <person name="Zahm M."/>
            <person name="Klopp C."/>
            <person name="Cabau C."/>
            <person name="Louis A."/>
            <person name="Berthelot C."/>
            <person name="Parey E."/>
            <person name="Roest Crollius H."/>
            <person name="Montfort J."/>
            <person name="Robinson-Rechavi M."/>
            <person name="Bouchez O."/>
            <person name="Lampietro C."/>
            <person name="Lopez Roques C."/>
            <person name="Donnadieu C."/>
            <person name="Postlethwait J."/>
            <person name="Bobe J."/>
            <person name="Verreycken H."/>
            <person name="Guiguen Y."/>
        </authorList>
    </citation>
    <scope>NUCLEOTIDE SEQUENCE [LARGE SCALE GENOMIC DNA]</scope>
    <source>
        <strain evidence="4">Up_M1</strain>
        <tissue evidence="4">Testis</tissue>
    </source>
</reference>
<feature type="region of interest" description="Disordered" evidence="2">
    <location>
        <begin position="469"/>
        <end position="500"/>
    </location>
</feature>
<evidence type="ECO:0000313" key="4">
    <source>
        <dbReference type="EMBL" id="KAL0966532.1"/>
    </source>
</evidence>
<dbReference type="EMBL" id="JAGEUA010000009">
    <property type="protein sequence ID" value="KAL0966532.1"/>
    <property type="molecule type" value="Genomic_DNA"/>
</dbReference>
<name>A0ABD0WS91_UMBPY</name>
<dbReference type="PANTHER" id="PTHR15917:SF2">
    <property type="match status" value="1"/>
</dbReference>
<feature type="region of interest" description="Disordered" evidence="2">
    <location>
        <begin position="544"/>
        <end position="570"/>
    </location>
</feature>
<dbReference type="AlphaFoldDB" id="A0ABD0WS91"/>
<feature type="compositionally biased region" description="Polar residues" evidence="2">
    <location>
        <begin position="117"/>
        <end position="137"/>
    </location>
</feature>
<feature type="compositionally biased region" description="Polar residues" evidence="2">
    <location>
        <begin position="665"/>
        <end position="683"/>
    </location>
</feature>
<sequence>MYSGGARGGFIHQQTGDYCCCLHCILYGDRLYPGGPEGWGRAGAHPGHPQPDLRGDLSLPLFPVEPGDRDSGLEKWGSGGGGGREGECDREGGVALLGRGAGGHRAPQRRPVFPGSCQYSQPNSFTSSHPWDGSPTTEPGLAVRPGASAREHSGCVGRTRVDGAGIGTHPFSSSARDSPPSLDPGHAQVRGRLRRQARCSHSLKEQPGHRQGCYSLEEQIWGEPKHRQASCGSEKLMKSERYVSCGPEEPRLDRQKTLSTQNQDIQPQTIHSLEQQVWDQPKHRQTSYCPAELVWEHSGGEHCRLGSHRVAEDYHLYRHASVQQVNVSSHMPNGHRGGLGPWPLGDGARCQEGTGRLKAGGDKGEAGEDACNGRHVPAGSGSVHKAFFSTEIPQMQVASQPRQRGLCGSNSGHGASGHRTAGPGHTCHDLVDVAPGSRSSGPVYGANAEMGQISNQGTKQSASQEFILTQGGEPKPDSKRQKVKKKNQGSARENRGKEGTVRDQIRRVVLDLEGVLGGLKQVHVEMKEVVQQIDRLTANINLEEEHISRNSSPHGGTSHPNPRDRRGPKTGTAELVLNLKIPGDQRPPCTELDHPVPSPPEPRGLPGVLKYNQRGNGGLGALYRDHDHTVTIETTSPSPILTASVIKTNRVAITAFKDHKDNRQRQNGHTDLSSAGTEMNHVTSDLGMTPSLRPHPHDPSDTGNTVTSPRRQKPPVHTHPNGQVERLSKGPVQSPYPVHPALPVLPHLAQPPYPTHPNHPTQPALKTPPIPGKGRPSMRGTDGVLML</sequence>
<feature type="compositionally biased region" description="Polar residues" evidence="2">
    <location>
        <begin position="549"/>
        <end position="560"/>
    </location>
</feature>
<proteinExistence type="predicted"/>
<accession>A0ABD0WS91</accession>
<gene>
    <name evidence="4" type="ORF">UPYG_G00296400</name>
</gene>
<feature type="compositionally biased region" description="Polar residues" evidence="2">
    <location>
        <begin position="396"/>
        <end position="413"/>
    </location>
</feature>
<evidence type="ECO:0000256" key="1">
    <source>
        <dbReference type="ARBA" id="ARBA00023054"/>
    </source>
</evidence>
<dbReference type="Proteomes" id="UP001557470">
    <property type="component" value="Unassembled WGS sequence"/>
</dbReference>
<feature type="region of interest" description="Disordered" evidence="2">
    <location>
        <begin position="656"/>
        <end position="737"/>
    </location>
</feature>
<feature type="region of interest" description="Disordered" evidence="2">
    <location>
        <begin position="396"/>
        <end position="448"/>
    </location>
</feature>
<feature type="region of interest" description="Disordered" evidence="2">
    <location>
        <begin position="64"/>
        <end position="88"/>
    </location>
</feature>
<evidence type="ECO:0000313" key="5">
    <source>
        <dbReference type="Proteomes" id="UP001557470"/>
    </source>
</evidence>
<evidence type="ECO:0000259" key="3">
    <source>
        <dbReference type="PROSITE" id="PS00036"/>
    </source>
</evidence>
<comment type="caution">
    <text evidence="4">The sequence shown here is derived from an EMBL/GenBank/DDBJ whole genome shotgun (WGS) entry which is preliminary data.</text>
</comment>
<feature type="compositionally biased region" description="Basic residues" evidence="2">
    <location>
        <begin position="189"/>
        <end position="198"/>
    </location>
</feature>
<evidence type="ECO:0000256" key="2">
    <source>
        <dbReference type="SAM" id="MobiDB-lite"/>
    </source>
</evidence>
<dbReference type="PANTHER" id="PTHR15917">
    <property type="match status" value="1"/>
</dbReference>
<protein>
    <recommendedName>
        <fullName evidence="3">BZIP domain-containing protein</fullName>
    </recommendedName>
</protein>
<feature type="region of interest" description="Disordered" evidence="2">
    <location>
        <begin position="115"/>
        <end position="208"/>
    </location>
</feature>
<feature type="region of interest" description="Disordered" evidence="2">
    <location>
        <begin position="750"/>
        <end position="787"/>
    </location>
</feature>
<keyword evidence="1" id="KW-0175">Coiled coil</keyword>
<organism evidence="4 5">
    <name type="scientific">Umbra pygmaea</name>
    <name type="common">Eastern mudminnow</name>
    <dbReference type="NCBI Taxonomy" id="75934"/>
    <lineage>
        <taxon>Eukaryota</taxon>
        <taxon>Metazoa</taxon>
        <taxon>Chordata</taxon>
        <taxon>Craniata</taxon>
        <taxon>Vertebrata</taxon>
        <taxon>Euteleostomi</taxon>
        <taxon>Actinopterygii</taxon>
        <taxon>Neopterygii</taxon>
        <taxon>Teleostei</taxon>
        <taxon>Protacanthopterygii</taxon>
        <taxon>Esociformes</taxon>
        <taxon>Umbridae</taxon>
        <taxon>Umbra</taxon>
    </lineage>
</organism>
<feature type="region of interest" description="Disordered" evidence="2">
    <location>
        <begin position="332"/>
        <end position="377"/>
    </location>
</feature>
<feature type="domain" description="BZIP" evidence="3">
    <location>
        <begin position="482"/>
        <end position="497"/>
    </location>
</feature>